<feature type="domain" description="PpiC" evidence="6">
    <location>
        <begin position="108"/>
        <end position="223"/>
    </location>
</feature>
<reference evidence="7" key="1">
    <citation type="journal article" date="2020" name="mSystems">
        <title>Genome- and Community-Level Interaction Insights into Carbon Utilization and Element Cycling Functions of Hydrothermarchaeota in Hydrothermal Sediment.</title>
        <authorList>
            <person name="Zhou Z."/>
            <person name="Liu Y."/>
            <person name="Xu W."/>
            <person name="Pan J."/>
            <person name="Luo Z.H."/>
            <person name="Li M."/>
        </authorList>
    </citation>
    <scope>NUCLEOTIDE SEQUENCE</scope>
    <source>
        <strain evidence="7">HyVt-388</strain>
    </source>
</reference>
<dbReference type="SUPFAM" id="SSF54534">
    <property type="entry name" value="FKBP-like"/>
    <property type="match status" value="1"/>
</dbReference>
<dbReference type="EC" id="5.2.1.8" evidence="2"/>
<comment type="caution">
    <text evidence="7">The sequence shown here is derived from an EMBL/GenBank/DDBJ whole genome shotgun (WGS) entry which is preliminary data.</text>
</comment>
<protein>
    <recommendedName>
        <fullName evidence="2">peptidylprolyl isomerase</fullName>
        <ecNumber evidence="2">5.2.1.8</ecNumber>
    </recommendedName>
</protein>
<keyword evidence="3" id="KW-0732">Signal</keyword>
<evidence type="ECO:0000259" key="6">
    <source>
        <dbReference type="Pfam" id="PF13145"/>
    </source>
</evidence>
<dbReference type="Gene3D" id="1.10.8.1040">
    <property type="match status" value="1"/>
</dbReference>
<gene>
    <name evidence="7" type="ORF">ENI34_00815</name>
</gene>
<keyword evidence="4" id="KW-0697">Rotamase</keyword>
<evidence type="ECO:0000256" key="2">
    <source>
        <dbReference type="ARBA" id="ARBA00013194"/>
    </source>
</evidence>
<sequence length="273" mass="31783">MKKLIFPIVIGLFFFCAQQAEDVLVRVDGSVLTKADFEKYITEADYSKVPEEQIRQFCEKWADQEILYLEAKKQGIDKEDSIRLVLKEYEKNLLAMDLVRREFSGTTVDENEIKAYFNEHEKEFLYAVKLGQIVLPDIETARMTLQEIKAGADFFKLAKERSLTRFENPEDPKVVTDYLPRGTLGDFGIEETIFNMKRGEISDVIPYVQGTYLLVKMIDKKKMKSKADYDAYKGAIYNYLLAKKYQDFLSHYVDSLKTQYKVTIDLSVLKEKN</sequence>
<dbReference type="PANTHER" id="PTHR47245">
    <property type="entry name" value="PEPTIDYLPROLYL ISOMERASE"/>
    <property type="match status" value="1"/>
</dbReference>
<name>A0A9C9JZ25_UNCW3</name>
<dbReference type="EMBL" id="DRIG01000011">
    <property type="protein sequence ID" value="HEC77667.1"/>
    <property type="molecule type" value="Genomic_DNA"/>
</dbReference>
<organism evidence="7 8">
    <name type="scientific">candidate division WOR-3 bacterium</name>
    <dbReference type="NCBI Taxonomy" id="2052148"/>
    <lineage>
        <taxon>Bacteria</taxon>
        <taxon>Bacteria division WOR-3</taxon>
    </lineage>
</organism>
<evidence type="ECO:0000256" key="3">
    <source>
        <dbReference type="ARBA" id="ARBA00022729"/>
    </source>
</evidence>
<dbReference type="Gene3D" id="3.10.50.40">
    <property type="match status" value="1"/>
</dbReference>
<dbReference type="SUPFAM" id="SSF109998">
    <property type="entry name" value="Triger factor/SurA peptide-binding domain-like"/>
    <property type="match status" value="1"/>
</dbReference>
<evidence type="ECO:0000256" key="5">
    <source>
        <dbReference type="ARBA" id="ARBA00023235"/>
    </source>
</evidence>
<dbReference type="Proteomes" id="UP000885826">
    <property type="component" value="Unassembled WGS sequence"/>
</dbReference>
<evidence type="ECO:0000256" key="4">
    <source>
        <dbReference type="ARBA" id="ARBA00023110"/>
    </source>
</evidence>
<keyword evidence="5" id="KW-0413">Isomerase</keyword>
<evidence type="ECO:0000313" key="7">
    <source>
        <dbReference type="EMBL" id="HEC77667.1"/>
    </source>
</evidence>
<dbReference type="InterPro" id="IPR050245">
    <property type="entry name" value="PrsA_foldase"/>
</dbReference>
<dbReference type="InterPro" id="IPR027304">
    <property type="entry name" value="Trigger_fact/SurA_dom_sf"/>
</dbReference>
<evidence type="ECO:0000313" key="8">
    <source>
        <dbReference type="Proteomes" id="UP000885826"/>
    </source>
</evidence>
<comment type="catalytic activity">
    <reaction evidence="1">
        <text>[protein]-peptidylproline (omega=180) = [protein]-peptidylproline (omega=0)</text>
        <dbReference type="Rhea" id="RHEA:16237"/>
        <dbReference type="Rhea" id="RHEA-COMP:10747"/>
        <dbReference type="Rhea" id="RHEA-COMP:10748"/>
        <dbReference type="ChEBI" id="CHEBI:83833"/>
        <dbReference type="ChEBI" id="CHEBI:83834"/>
        <dbReference type="EC" id="5.2.1.8"/>
    </reaction>
</comment>
<accession>A0A9C9JZ25</accession>
<dbReference type="Pfam" id="PF13145">
    <property type="entry name" value="Rotamase_2"/>
    <property type="match status" value="1"/>
</dbReference>
<dbReference type="PANTHER" id="PTHR47245:SF1">
    <property type="entry name" value="FOLDASE PROTEIN PRSA"/>
    <property type="match status" value="1"/>
</dbReference>
<dbReference type="InterPro" id="IPR046357">
    <property type="entry name" value="PPIase_dom_sf"/>
</dbReference>
<evidence type="ECO:0000256" key="1">
    <source>
        <dbReference type="ARBA" id="ARBA00000971"/>
    </source>
</evidence>
<dbReference type="InterPro" id="IPR000297">
    <property type="entry name" value="PPIase_PpiC"/>
</dbReference>
<dbReference type="GO" id="GO:0003755">
    <property type="term" value="F:peptidyl-prolyl cis-trans isomerase activity"/>
    <property type="evidence" value="ECO:0007669"/>
    <property type="project" value="UniProtKB-KW"/>
</dbReference>
<dbReference type="AlphaFoldDB" id="A0A9C9JZ25"/>
<proteinExistence type="predicted"/>